<reference evidence="3" key="1">
    <citation type="submission" date="2016-10" db="EMBL/GenBank/DDBJ databases">
        <authorList>
            <person name="Varghese N."/>
            <person name="Submissions S."/>
        </authorList>
    </citation>
    <scope>NUCLEOTIDE SEQUENCE [LARGE SCALE GENOMIC DNA]</scope>
    <source>
        <strain evidence="3">DSM 23095</strain>
    </source>
</reference>
<accession>A0A1G6TGZ7</accession>
<evidence type="ECO:0000313" key="3">
    <source>
        <dbReference type="Proteomes" id="UP000199060"/>
    </source>
</evidence>
<dbReference type="OrthoDB" id="1453926at2"/>
<evidence type="ECO:0008006" key="4">
    <source>
        <dbReference type="Google" id="ProtNLM"/>
    </source>
</evidence>
<proteinExistence type="predicted"/>
<feature type="signal peptide" evidence="1">
    <location>
        <begin position="1"/>
        <end position="19"/>
    </location>
</feature>
<evidence type="ECO:0000313" key="2">
    <source>
        <dbReference type="EMBL" id="SDD28368.1"/>
    </source>
</evidence>
<gene>
    <name evidence="2" type="ORF">SAMN04488104_102244</name>
</gene>
<organism evidence="2 3">
    <name type="scientific">Algoriphagus faecimaris</name>
    <dbReference type="NCBI Taxonomy" id="686796"/>
    <lineage>
        <taxon>Bacteria</taxon>
        <taxon>Pseudomonadati</taxon>
        <taxon>Bacteroidota</taxon>
        <taxon>Cytophagia</taxon>
        <taxon>Cytophagales</taxon>
        <taxon>Cyclobacteriaceae</taxon>
        <taxon>Algoriphagus</taxon>
    </lineage>
</organism>
<dbReference type="Proteomes" id="UP000199060">
    <property type="component" value="Unassembled WGS sequence"/>
</dbReference>
<dbReference type="RefSeq" id="WP_087939884.1">
    <property type="nucleotide sequence ID" value="NZ_FNAC01000022.1"/>
</dbReference>
<feature type="chain" id="PRO_5011763781" description="Outer membrane protein beta-barrel domain-containing protein" evidence="1">
    <location>
        <begin position="20"/>
        <end position="137"/>
    </location>
</feature>
<dbReference type="AlphaFoldDB" id="A0A1G6TGZ7"/>
<keyword evidence="3" id="KW-1185">Reference proteome</keyword>
<evidence type="ECO:0000256" key="1">
    <source>
        <dbReference type="SAM" id="SignalP"/>
    </source>
</evidence>
<dbReference type="EMBL" id="FNAC01000022">
    <property type="protein sequence ID" value="SDD28368.1"/>
    <property type="molecule type" value="Genomic_DNA"/>
</dbReference>
<name>A0A1G6TGZ7_9BACT</name>
<dbReference type="STRING" id="686796.SAMN04488104_102244"/>
<sequence>MKKILFTAIFGLFSLLSYSQTTVSYHQSNLPFVGINTQLGERWLPELRIGTDNFVENLSLEVVGNYMVKSDEDKQIYLGLGGRLNLFEGVVVPLGINYYPFDKKDFGFHMEAAPIITFNNGALFRASFGIRYRFLKD</sequence>
<protein>
    <recommendedName>
        <fullName evidence="4">Outer membrane protein beta-barrel domain-containing protein</fullName>
    </recommendedName>
</protein>
<keyword evidence="1" id="KW-0732">Signal</keyword>